<dbReference type="AlphaFoldDB" id="A0A3P7LAS8"/>
<dbReference type="GO" id="GO:0005634">
    <property type="term" value="C:nucleus"/>
    <property type="evidence" value="ECO:0007669"/>
    <property type="project" value="TreeGrafter"/>
</dbReference>
<dbReference type="Proteomes" id="UP000281553">
    <property type="component" value="Unassembled WGS sequence"/>
</dbReference>
<accession>A0A3P7LAS8</accession>
<dbReference type="EMBL" id="UYRU01058699">
    <property type="protein sequence ID" value="VDN14245.1"/>
    <property type="molecule type" value="Genomic_DNA"/>
</dbReference>
<reference evidence="2 3" key="1">
    <citation type="submission" date="2018-11" db="EMBL/GenBank/DDBJ databases">
        <authorList>
            <consortium name="Pathogen Informatics"/>
        </authorList>
    </citation>
    <scope>NUCLEOTIDE SEQUENCE [LARGE SCALE GENOMIC DNA]</scope>
</reference>
<evidence type="ECO:0000313" key="3">
    <source>
        <dbReference type="Proteomes" id="UP000281553"/>
    </source>
</evidence>
<gene>
    <name evidence="2" type="ORF">DILT_LOCUS10076</name>
</gene>
<dbReference type="GO" id="GO:0003677">
    <property type="term" value="F:DNA binding"/>
    <property type="evidence" value="ECO:0007669"/>
    <property type="project" value="TreeGrafter"/>
</dbReference>
<dbReference type="PANTHER" id="PTHR23389">
    <property type="entry name" value="CHROMOSOME TRANSMISSION FIDELITY FACTOR 18"/>
    <property type="match status" value="1"/>
</dbReference>
<dbReference type="GO" id="GO:0006260">
    <property type="term" value="P:DNA replication"/>
    <property type="evidence" value="ECO:0007669"/>
    <property type="project" value="UniProtKB-KW"/>
</dbReference>
<dbReference type="SUPFAM" id="SSF52540">
    <property type="entry name" value="P-loop containing nucleoside triphosphate hydrolases"/>
    <property type="match status" value="1"/>
</dbReference>
<evidence type="ECO:0000313" key="2">
    <source>
        <dbReference type="EMBL" id="VDN14245.1"/>
    </source>
</evidence>
<dbReference type="Gene3D" id="3.40.50.300">
    <property type="entry name" value="P-loop containing nucleotide triphosphate hydrolases"/>
    <property type="match status" value="1"/>
</dbReference>
<protein>
    <recommendedName>
        <fullName evidence="4">ATPase AAA-type core domain-containing protein</fullName>
    </recommendedName>
</protein>
<dbReference type="PANTHER" id="PTHR23389:SF6">
    <property type="entry name" value="REPLICATION FACTOR C SUBUNIT 1"/>
    <property type="match status" value="1"/>
</dbReference>
<name>A0A3P7LAS8_DIBLA</name>
<dbReference type="Pfam" id="PF25361">
    <property type="entry name" value="AAA_lid_RFC1"/>
    <property type="match status" value="1"/>
</dbReference>
<keyword evidence="1" id="KW-0235">DNA replication</keyword>
<dbReference type="InterPro" id="IPR027417">
    <property type="entry name" value="P-loop_NTPase"/>
</dbReference>
<keyword evidence="3" id="KW-1185">Reference proteome</keyword>
<dbReference type="OrthoDB" id="446168at2759"/>
<evidence type="ECO:0008006" key="4">
    <source>
        <dbReference type="Google" id="ProtNLM"/>
    </source>
</evidence>
<organism evidence="2 3">
    <name type="scientific">Dibothriocephalus latus</name>
    <name type="common">Fish tapeworm</name>
    <name type="synonym">Diphyllobothrium latum</name>
    <dbReference type="NCBI Taxonomy" id="60516"/>
    <lineage>
        <taxon>Eukaryota</taxon>
        <taxon>Metazoa</taxon>
        <taxon>Spiralia</taxon>
        <taxon>Lophotrochozoa</taxon>
        <taxon>Platyhelminthes</taxon>
        <taxon>Cestoda</taxon>
        <taxon>Eucestoda</taxon>
        <taxon>Diphyllobothriidea</taxon>
        <taxon>Diphyllobothriidae</taxon>
        <taxon>Dibothriocephalus</taxon>
    </lineage>
</organism>
<evidence type="ECO:0000256" key="1">
    <source>
        <dbReference type="ARBA" id="ARBA00022705"/>
    </source>
</evidence>
<sequence length="198" mass="21540">MRRQLVGQNGPASPANRLFNWLSSWQADYAADLASQLSSHVLIMDEVDGMAGNEDRGGMQELIAVIKTSRVPIICLCNDRQSPKVRSLANYCLDLRFHRPRMEQIKAAVLSLACRESVTIGNHVLEGIIAASNQDMRQVINSVQMWCTDGTAADKEISLGAAGAQKNLRLGPFDVILIAAPLSESENSLTCSLNGCLQ</sequence>
<dbReference type="Gene3D" id="1.10.8.60">
    <property type="match status" value="1"/>
</dbReference>
<proteinExistence type="predicted"/>